<dbReference type="Gene3D" id="3.60.15.10">
    <property type="entry name" value="Ribonuclease Z/Hydroxyacylglutathione hydrolase-like"/>
    <property type="match status" value="1"/>
</dbReference>
<evidence type="ECO:0000313" key="18">
    <source>
        <dbReference type="EMBL" id="GFN82373.1"/>
    </source>
</evidence>
<name>A0AAV3YK08_9GAST</name>
<dbReference type="EMBL" id="BLXT01000977">
    <property type="protein sequence ID" value="GFN82373.1"/>
    <property type="molecule type" value="Genomic_DNA"/>
</dbReference>
<dbReference type="Pfam" id="PF07522">
    <property type="entry name" value="DRMBL"/>
    <property type="match status" value="1"/>
</dbReference>
<keyword evidence="11" id="KW-0234">DNA repair</keyword>
<protein>
    <recommendedName>
        <fullName evidence="13">5' exonuclease Apollo</fullName>
        <ecNumber evidence="5">3.5.2.6</ecNumber>
    </recommendedName>
    <alternativeName>
        <fullName evidence="14">DNA cross-link repair 1B protein</fullName>
    </alternativeName>
    <alternativeName>
        <fullName evidence="15">SNM1 homolog B</fullName>
    </alternativeName>
</protein>
<evidence type="ECO:0000256" key="9">
    <source>
        <dbReference type="ARBA" id="ARBA00022801"/>
    </source>
</evidence>
<evidence type="ECO:0000256" key="4">
    <source>
        <dbReference type="ARBA" id="ARBA00010304"/>
    </source>
</evidence>
<dbReference type="GO" id="GO:0036297">
    <property type="term" value="P:interstrand cross-link repair"/>
    <property type="evidence" value="ECO:0007669"/>
    <property type="project" value="TreeGrafter"/>
</dbReference>
<feature type="compositionally biased region" description="Polar residues" evidence="16">
    <location>
        <begin position="521"/>
        <end position="542"/>
    </location>
</feature>
<evidence type="ECO:0000256" key="16">
    <source>
        <dbReference type="SAM" id="MobiDB-lite"/>
    </source>
</evidence>
<evidence type="ECO:0000256" key="8">
    <source>
        <dbReference type="ARBA" id="ARBA00022763"/>
    </source>
</evidence>
<evidence type="ECO:0000256" key="14">
    <source>
        <dbReference type="ARBA" id="ARBA00041693"/>
    </source>
</evidence>
<accession>A0AAV3YK08</accession>
<dbReference type="GO" id="GO:0000781">
    <property type="term" value="C:chromosome, telomeric region"/>
    <property type="evidence" value="ECO:0007669"/>
    <property type="project" value="UniProtKB-SubCell"/>
</dbReference>
<feature type="domain" description="DNA repair metallo-beta-lactamase" evidence="17">
    <location>
        <begin position="223"/>
        <end position="303"/>
    </location>
</feature>
<keyword evidence="7" id="KW-0540">Nuclease</keyword>
<dbReference type="EC" id="3.5.2.6" evidence="5"/>
<feature type="region of interest" description="Disordered" evidence="16">
    <location>
        <begin position="810"/>
        <end position="838"/>
    </location>
</feature>
<reference evidence="18 19" key="1">
    <citation type="journal article" date="2021" name="Elife">
        <title>Chloroplast acquisition without the gene transfer in kleptoplastic sea slugs, Plakobranchus ocellatus.</title>
        <authorList>
            <person name="Maeda T."/>
            <person name="Takahashi S."/>
            <person name="Yoshida T."/>
            <person name="Shimamura S."/>
            <person name="Takaki Y."/>
            <person name="Nagai Y."/>
            <person name="Toyoda A."/>
            <person name="Suzuki Y."/>
            <person name="Arimoto A."/>
            <person name="Ishii H."/>
            <person name="Satoh N."/>
            <person name="Nishiyama T."/>
            <person name="Hasebe M."/>
            <person name="Maruyama T."/>
            <person name="Minagawa J."/>
            <person name="Obokata J."/>
            <person name="Shigenobu S."/>
        </authorList>
    </citation>
    <scope>NUCLEOTIDE SEQUENCE [LARGE SCALE GENOMIC DNA]</scope>
</reference>
<organism evidence="18 19">
    <name type="scientific">Plakobranchus ocellatus</name>
    <dbReference type="NCBI Taxonomy" id="259542"/>
    <lineage>
        <taxon>Eukaryota</taxon>
        <taxon>Metazoa</taxon>
        <taxon>Spiralia</taxon>
        <taxon>Lophotrochozoa</taxon>
        <taxon>Mollusca</taxon>
        <taxon>Gastropoda</taxon>
        <taxon>Heterobranchia</taxon>
        <taxon>Euthyneura</taxon>
        <taxon>Panpulmonata</taxon>
        <taxon>Sacoglossa</taxon>
        <taxon>Placobranchoidea</taxon>
        <taxon>Plakobranchidae</taxon>
        <taxon>Plakobranchus</taxon>
    </lineage>
</organism>
<evidence type="ECO:0000256" key="5">
    <source>
        <dbReference type="ARBA" id="ARBA00012865"/>
    </source>
</evidence>
<evidence type="ECO:0000256" key="13">
    <source>
        <dbReference type="ARBA" id="ARBA00039555"/>
    </source>
</evidence>
<dbReference type="InterPro" id="IPR011084">
    <property type="entry name" value="DRMBL"/>
</dbReference>
<dbReference type="SUPFAM" id="SSF56281">
    <property type="entry name" value="Metallo-hydrolase/oxidoreductase"/>
    <property type="match status" value="1"/>
</dbReference>
<dbReference type="GO" id="GO:0003684">
    <property type="term" value="F:damaged DNA binding"/>
    <property type="evidence" value="ECO:0007669"/>
    <property type="project" value="TreeGrafter"/>
</dbReference>
<evidence type="ECO:0000256" key="12">
    <source>
        <dbReference type="ARBA" id="ARBA00023242"/>
    </source>
</evidence>
<keyword evidence="19" id="KW-1185">Reference proteome</keyword>
<evidence type="ECO:0000259" key="17">
    <source>
        <dbReference type="Pfam" id="PF07522"/>
    </source>
</evidence>
<comment type="subcellular location">
    <subcellularLocation>
        <location evidence="3">Chromosome</location>
        <location evidence="3">Telomere</location>
    </subcellularLocation>
    <subcellularLocation>
        <location evidence="2">Nucleus</location>
    </subcellularLocation>
</comment>
<evidence type="ECO:0000313" key="19">
    <source>
        <dbReference type="Proteomes" id="UP000735302"/>
    </source>
</evidence>
<dbReference type="GO" id="GO:0006303">
    <property type="term" value="P:double-strand break repair via nonhomologous end joining"/>
    <property type="evidence" value="ECO:0007669"/>
    <property type="project" value="TreeGrafter"/>
</dbReference>
<keyword evidence="8" id="KW-0227">DNA damage</keyword>
<dbReference type="Proteomes" id="UP000735302">
    <property type="component" value="Unassembled WGS sequence"/>
</dbReference>
<comment type="catalytic activity">
    <reaction evidence="1">
        <text>a beta-lactam + H2O = a substituted beta-amino acid</text>
        <dbReference type="Rhea" id="RHEA:20401"/>
        <dbReference type="ChEBI" id="CHEBI:15377"/>
        <dbReference type="ChEBI" id="CHEBI:35627"/>
        <dbReference type="ChEBI" id="CHEBI:140347"/>
        <dbReference type="EC" id="3.5.2.6"/>
    </reaction>
</comment>
<dbReference type="AlphaFoldDB" id="A0AAV3YK08"/>
<evidence type="ECO:0000256" key="11">
    <source>
        <dbReference type="ARBA" id="ARBA00023204"/>
    </source>
</evidence>
<comment type="caution">
    <text evidence="18">The sequence shown here is derived from an EMBL/GenBank/DDBJ whole genome shotgun (WGS) entry which is preliminary data.</text>
</comment>
<evidence type="ECO:0000256" key="2">
    <source>
        <dbReference type="ARBA" id="ARBA00004123"/>
    </source>
</evidence>
<dbReference type="PANTHER" id="PTHR23240:SF26">
    <property type="entry name" value="5' EXONUCLEASE APOLLO"/>
    <property type="match status" value="1"/>
</dbReference>
<dbReference type="Gene3D" id="3.40.50.12650">
    <property type="match status" value="1"/>
</dbReference>
<comment type="similarity">
    <text evidence="4">Belongs to the DNA repair metallo-beta-lactamase (DRMBL) family.</text>
</comment>
<dbReference type="InterPro" id="IPR036866">
    <property type="entry name" value="RibonucZ/Hydroxyglut_hydro"/>
</dbReference>
<evidence type="ECO:0000256" key="1">
    <source>
        <dbReference type="ARBA" id="ARBA00001526"/>
    </source>
</evidence>
<keyword evidence="12" id="KW-0539">Nucleus</keyword>
<dbReference type="PANTHER" id="PTHR23240">
    <property type="entry name" value="DNA CROSS-LINK REPAIR PROTEIN PSO2/SNM1-RELATED"/>
    <property type="match status" value="1"/>
</dbReference>
<keyword evidence="6" id="KW-0158">Chromosome</keyword>
<evidence type="ECO:0000256" key="15">
    <source>
        <dbReference type="ARBA" id="ARBA00042738"/>
    </source>
</evidence>
<evidence type="ECO:0000256" key="3">
    <source>
        <dbReference type="ARBA" id="ARBA00004574"/>
    </source>
</evidence>
<feature type="region of interest" description="Disordered" evidence="16">
    <location>
        <begin position="517"/>
        <end position="546"/>
    </location>
</feature>
<sequence>MNGHILPGTEIAVDYWKIKGRQEMFVHFLTHLHGDHIVGLTSTWTRHIYCSEITALLLEKHHGLSRHLLKVLPLKENVVIQSKSGPFTVMAFDANHCPGAVMFYFKGNFGSILYTGDFRSSGELITDCLPVARNADVLYLDNTFCDKKCIFPPRSECLAQILDIVRRHPKQKIIVGVHKLGKEVLLGELGAQLNETIVVSPRCYKFCCELFDTNVFTTPHCIKKSRIWAVPMNQINIKSIKELKCMDKETIVIIPTAIFTGIQIKPYTSVPGVYVVPYSDHSSYPELYEFVSALSPKCIKPIVLWREDLFGNSVCDRADMSCFHELLSSSQSSSTNNPISEQQSSSILTNQLVDFDTITDITVADQASISSKTVFQQDKCNSSKSTNDISSISVSEREAETKLASYLSPLLTDRECIQSKKMKLRPKRVKVKPKGVVFDEEDVVDDSECDSKFVLKFPSPVQHSLPNSQCSAGNSNFLENILDETEVCLRKALEREKVRISQSSKVKTRQSFISDTFFPSGDQTPSTHKTYLNSDSKNSQMSVEKKENPNDVIILIDSDDSDNESHSPVCKDIDNGTYGGSNNPILDIKSCDVTDSDNLCNIVSMPNSFKSGIKFTEHELKLETDNSGDVIKKGKKKFFDPVAEKGLYQNQQNIQNLKKSPRNSLYHAKNHKRGMGIKSSNHSRATEIRIAIEGARIIPGKVKNEKEPCKKRDIYEHIGHVIENNSILELCVSDAEENSGVCSIQQDLEKCNNFRRNRPTAMIDDDSHYISVSGDGGVSLTISINKMVEEAVPNIQVELQNKDFGNQIAKKNHSHSHIDNSENIGDRRTESQVDSHTELSLQVSENNDVDNTSNHNVPSAVNLPVHDLHSHNLDYQISCPEGENEPSSAFEISSHQRAEIISYANYLKRTDNHCICQSNHKPVNSVIEQHFSSSTVPIESKDSKCLISPGRQGFVNALHGFLSKGSSKKRKLPQPAFFDYH</sequence>
<dbReference type="GO" id="GO:0005634">
    <property type="term" value="C:nucleus"/>
    <property type="evidence" value="ECO:0007669"/>
    <property type="project" value="UniProtKB-SubCell"/>
</dbReference>
<gene>
    <name evidence="18" type="ORF">PoB_000887900</name>
</gene>
<keyword evidence="9" id="KW-0378">Hydrolase</keyword>
<dbReference type="GO" id="GO:0000723">
    <property type="term" value="P:telomere maintenance"/>
    <property type="evidence" value="ECO:0007669"/>
    <property type="project" value="TreeGrafter"/>
</dbReference>
<proteinExistence type="inferred from homology"/>
<keyword evidence="10" id="KW-0779">Telomere</keyword>
<evidence type="ECO:0000256" key="7">
    <source>
        <dbReference type="ARBA" id="ARBA00022722"/>
    </source>
</evidence>
<dbReference type="GO" id="GO:0008800">
    <property type="term" value="F:beta-lactamase activity"/>
    <property type="evidence" value="ECO:0007669"/>
    <property type="project" value="UniProtKB-EC"/>
</dbReference>
<feature type="compositionally biased region" description="Basic and acidic residues" evidence="16">
    <location>
        <begin position="816"/>
        <end position="837"/>
    </location>
</feature>
<evidence type="ECO:0000256" key="6">
    <source>
        <dbReference type="ARBA" id="ARBA00022454"/>
    </source>
</evidence>
<dbReference type="GO" id="GO:0035312">
    <property type="term" value="F:5'-3' DNA exonuclease activity"/>
    <property type="evidence" value="ECO:0007669"/>
    <property type="project" value="TreeGrafter"/>
</dbReference>
<evidence type="ECO:0000256" key="10">
    <source>
        <dbReference type="ARBA" id="ARBA00022895"/>
    </source>
</evidence>